<dbReference type="Proteomes" id="UP001055111">
    <property type="component" value="Unassembled WGS sequence"/>
</dbReference>
<evidence type="ECO:0000256" key="1">
    <source>
        <dbReference type="SAM" id="MobiDB-lite"/>
    </source>
</evidence>
<dbReference type="Gene3D" id="3.40.50.300">
    <property type="entry name" value="P-loop containing nucleotide triphosphate hydrolases"/>
    <property type="match status" value="2"/>
</dbReference>
<evidence type="ECO:0000313" key="3">
    <source>
        <dbReference type="EMBL" id="GJH30169.1"/>
    </source>
</evidence>
<dbReference type="SUPFAM" id="SSF52540">
    <property type="entry name" value="P-loop containing nucleoside triphosphate hydrolases"/>
    <property type="match status" value="1"/>
</dbReference>
<evidence type="ECO:0000259" key="2">
    <source>
        <dbReference type="SMART" id="SM00382"/>
    </source>
</evidence>
<reference evidence="3" key="1">
    <citation type="submission" date="2022-09" db="EMBL/GenBank/DDBJ databases">
        <title>Isolation and characterization of 3-chlorobenzoate degrading bacteria from soils in Shizuoka.</title>
        <authorList>
            <person name="Ifat A."/>
            <person name="Ogawa N."/>
            <person name="Kimbara K."/>
            <person name="Moriuchi R."/>
            <person name="Dohra H."/>
            <person name="Shintani M."/>
        </authorList>
    </citation>
    <scope>NUCLEOTIDE SEQUENCE</scope>
    <source>
        <strain evidence="3">19CS4-2</strain>
    </source>
</reference>
<dbReference type="InterPro" id="IPR027417">
    <property type="entry name" value="P-loop_NTPase"/>
</dbReference>
<dbReference type="SMART" id="SM00382">
    <property type="entry name" value="AAA"/>
    <property type="match status" value="1"/>
</dbReference>
<proteinExistence type="predicted"/>
<dbReference type="CDD" id="cd00009">
    <property type="entry name" value="AAA"/>
    <property type="match status" value="1"/>
</dbReference>
<comment type="caution">
    <text evidence="3">The sequence shown here is derived from an EMBL/GenBank/DDBJ whole genome shotgun (WGS) entry which is preliminary data.</text>
</comment>
<dbReference type="PANTHER" id="PTHR42759:SF1">
    <property type="entry name" value="MAGNESIUM-CHELATASE SUBUNIT CHLD"/>
    <property type="match status" value="1"/>
</dbReference>
<dbReference type="InterPro" id="IPR003593">
    <property type="entry name" value="AAA+_ATPase"/>
</dbReference>
<dbReference type="EMBL" id="BPUS01000032">
    <property type="protein sequence ID" value="GJH30169.1"/>
    <property type="molecule type" value="Genomic_DNA"/>
</dbReference>
<feature type="region of interest" description="Disordered" evidence="1">
    <location>
        <begin position="1"/>
        <end position="35"/>
    </location>
</feature>
<dbReference type="InterPro" id="IPR050764">
    <property type="entry name" value="CbbQ/NirQ/NorQ/GpvN"/>
</dbReference>
<dbReference type="RefSeq" id="WP_238217861.1">
    <property type="nucleotide sequence ID" value="NZ_BPUS01000032.1"/>
</dbReference>
<dbReference type="AlphaFoldDB" id="A0AA37IJ17"/>
<gene>
    <name evidence="3" type="ORF">CBA19CS42_36655</name>
</gene>
<name>A0AA37IJ17_9BURK</name>
<accession>A0AA37IJ17</accession>
<feature type="domain" description="AAA+ ATPase" evidence="2">
    <location>
        <begin position="56"/>
        <end position="265"/>
    </location>
</feature>
<dbReference type="GO" id="GO:0016887">
    <property type="term" value="F:ATP hydrolysis activity"/>
    <property type="evidence" value="ECO:0007669"/>
    <property type="project" value="InterPro"/>
</dbReference>
<dbReference type="PANTHER" id="PTHR42759">
    <property type="entry name" value="MOXR FAMILY PROTEIN"/>
    <property type="match status" value="1"/>
</dbReference>
<dbReference type="InterPro" id="IPR011704">
    <property type="entry name" value="ATPase_dyneun-rel_AAA"/>
</dbReference>
<organism evidence="3 4">
    <name type="scientific">Caballeronia novacaledonica</name>
    <dbReference type="NCBI Taxonomy" id="1544861"/>
    <lineage>
        <taxon>Bacteria</taxon>
        <taxon>Pseudomonadati</taxon>
        <taxon>Pseudomonadota</taxon>
        <taxon>Betaproteobacteria</taxon>
        <taxon>Burkholderiales</taxon>
        <taxon>Burkholderiaceae</taxon>
        <taxon>Caballeronia</taxon>
    </lineage>
</organism>
<evidence type="ECO:0000313" key="4">
    <source>
        <dbReference type="Proteomes" id="UP001055111"/>
    </source>
</evidence>
<sequence length="364" mass="41045">MSEALVGPLHEPLFTGSSERKPEPTLPEPLEPRLRENGHYVPDTALIYAVDVALMLGQPLLLTGEPGTGKTTLAAALAHERFDDRFLEMQVKSDSTREDLLYHIDQVGIFRDSQAGRTRRKLLEYLTFRPLGEAILRACPADVELISRSGAALRGDEQILEEIFGPLDGRVPTVADLLPSHRGKNSERVVVLIDEIDKAPRDTPNDLLEEFDRMSFAIPEFNLSVKLPRNAPRPVVIVTSNSEKSLPEAFLRRCAYHHIAFPGDRELRAIIASRLSPKRIDDESLGQLLKLFADLRTNMQRRPGTAELLQWLSMIEHLQPRESFVSQETLEHLIPVLAKNEVDSLAARRTITDWIRERKVGRPD</sequence>
<protein>
    <submittedName>
        <fullName evidence="3">MoxR family ATPase</fullName>
    </submittedName>
</protein>
<dbReference type="Pfam" id="PF07728">
    <property type="entry name" value="AAA_5"/>
    <property type="match status" value="1"/>
</dbReference>
<dbReference type="GO" id="GO:0005524">
    <property type="term" value="F:ATP binding"/>
    <property type="evidence" value="ECO:0007669"/>
    <property type="project" value="InterPro"/>
</dbReference>